<evidence type="ECO:0000256" key="1">
    <source>
        <dbReference type="ARBA" id="ARBA00004651"/>
    </source>
</evidence>
<dbReference type="GO" id="GO:0005886">
    <property type="term" value="C:plasma membrane"/>
    <property type="evidence" value="ECO:0007669"/>
    <property type="project" value="UniProtKB-SubCell"/>
</dbReference>
<comment type="subcellular location">
    <subcellularLocation>
        <location evidence="1 7">Cell membrane</location>
        <topology evidence="1 7">Multi-pass membrane protein</topology>
    </subcellularLocation>
</comment>
<dbReference type="InterPro" id="IPR035906">
    <property type="entry name" value="MetI-like_sf"/>
</dbReference>
<dbReference type="PANTHER" id="PTHR43227">
    <property type="entry name" value="BLL4140 PROTEIN"/>
    <property type="match status" value="1"/>
</dbReference>
<keyword evidence="10" id="KW-1185">Reference proteome</keyword>
<keyword evidence="5 7" id="KW-1133">Transmembrane helix</keyword>
<accession>A0A261G5W1</accession>
<sequence length="334" mass="37376">MVQNTGTGASVASQTVDAGNAVSAPVVDNIAARKHQPLVKRLGRHFKLYWQLWTFVIPAMCFTGLFAYVPMYGLLLAFKDYDPRKGLIGDKFVGLKYFNQFFQNPQFGLILRNTVNIALQTVAFGFVFPIILALLINQIHSMKIKSFVQTITYMPHFISTVVMVSLINIFLSPDTGMLGRFFGEQSLLAYPQFFAPIYWITEVWQHCGWNCIIYLAALSAVDTSLYEAAKIDGAGRLQLIWNVDLPTILPTCVIMLILNMGGILNVGFDKTFLMQNALNLPGSEVLSTFIYKMGIINGQISLSTAATLFNTLINFFFLVMTNFISKKFSDTSIF</sequence>
<feature type="transmembrane region" description="Helical" evidence="7">
    <location>
        <begin position="300"/>
        <end position="324"/>
    </location>
</feature>
<evidence type="ECO:0000256" key="7">
    <source>
        <dbReference type="RuleBase" id="RU363032"/>
    </source>
</evidence>
<dbReference type="CDD" id="cd06261">
    <property type="entry name" value="TM_PBP2"/>
    <property type="match status" value="1"/>
</dbReference>
<dbReference type="PANTHER" id="PTHR43227:SF11">
    <property type="entry name" value="BLL4140 PROTEIN"/>
    <property type="match status" value="1"/>
</dbReference>
<dbReference type="SUPFAM" id="SSF161098">
    <property type="entry name" value="MetI-like"/>
    <property type="match status" value="1"/>
</dbReference>
<dbReference type="AlphaFoldDB" id="A0A261G5W1"/>
<dbReference type="InterPro" id="IPR050809">
    <property type="entry name" value="UgpAE/MalFG_permease"/>
</dbReference>
<feature type="domain" description="ABC transmembrane type-1" evidence="8">
    <location>
        <begin position="111"/>
        <end position="321"/>
    </location>
</feature>
<dbReference type="Gene3D" id="1.10.3720.10">
    <property type="entry name" value="MetI-like"/>
    <property type="match status" value="1"/>
</dbReference>
<keyword evidence="6 7" id="KW-0472">Membrane</keyword>
<dbReference type="PROSITE" id="PS50928">
    <property type="entry name" value="ABC_TM1"/>
    <property type="match status" value="1"/>
</dbReference>
<organism evidence="9 10">
    <name type="scientific">Bifidobacterium hapali</name>
    <dbReference type="NCBI Taxonomy" id="1630172"/>
    <lineage>
        <taxon>Bacteria</taxon>
        <taxon>Bacillati</taxon>
        <taxon>Actinomycetota</taxon>
        <taxon>Actinomycetes</taxon>
        <taxon>Bifidobacteriales</taxon>
        <taxon>Bifidobacteriaceae</taxon>
        <taxon>Bifidobacterium</taxon>
    </lineage>
</organism>
<name>A0A261G5W1_9BIFI</name>
<feature type="transmembrane region" description="Helical" evidence="7">
    <location>
        <begin position="248"/>
        <end position="268"/>
    </location>
</feature>
<feature type="transmembrane region" description="Helical" evidence="7">
    <location>
        <begin position="151"/>
        <end position="171"/>
    </location>
</feature>
<evidence type="ECO:0000256" key="5">
    <source>
        <dbReference type="ARBA" id="ARBA00022989"/>
    </source>
</evidence>
<dbReference type="InterPro" id="IPR000515">
    <property type="entry name" value="MetI-like"/>
</dbReference>
<evidence type="ECO:0000256" key="2">
    <source>
        <dbReference type="ARBA" id="ARBA00022448"/>
    </source>
</evidence>
<dbReference type="RefSeq" id="WP_094728620.1">
    <property type="nucleotide sequence ID" value="NZ_MWWY01000004.1"/>
</dbReference>
<feature type="transmembrane region" description="Helical" evidence="7">
    <location>
        <begin position="117"/>
        <end position="139"/>
    </location>
</feature>
<evidence type="ECO:0000259" key="8">
    <source>
        <dbReference type="PROSITE" id="PS50928"/>
    </source>
</evidence>
<protein>
    <submittedName>
        <fullName evidence="9">Sugar ABC transporter permease</fullName>
    </submittedName>
</protein>
<reference evidence="9 10" key="1">
    <citation type="journal article" date="2017" name="BMC Genomics">
        <title>Comparative genomic and phylogenomic analyses of the Bifidobacteriaceae family.</title>
        <authorList>
            <person name="Lugli G.A."/>
            <person name="Milani C."/>
            <person name="Turroni F."/>
            <person name="Duranti S."/>
            <person name="Mancabelli L."/>
            <person name="Mangifesta M."/>
            <person name="Ferrario C."/>
            <person name="Modesto M."/>
            <person name="Mattarelli P."/>
            <person name="Jiri K."/>
            <person name="van Sinderen D."/>
            <person name="Ventura M."/>
        </authorList>
    </citation>
    <scope>NUCLEOTIDE SEQUENCE [LARGE SCALE GENOMIC DNA]</scope>
    <source>
        <strain evidence="9 10">DSM 100202</strain>
    </source>
</reference>
<feature type="transmembrane region" description="Helical" evidence="7">
    <location>
        <begin position="48"/>
        <end position="69"/>
    </location>
</feature>
<evidence type="ECO:0000256" key="4">
    <source>
        <dbReference type="ARBA" id="ARBA00022692"/>
    </source>
</evidence>
<dbReference type="Pfam" id="PF00528">
    <property type="entry name" value="BPD_transp_1"/>
    <property type="match status" value="1"/>
</dbReference>
<keyword evidence="2 7" id="KW-0813">Transport</keyword>
<comment type="caution">
    <text evidence="9">The sequence shown here is derived from an EMBL/GenBank/DDBJ whole genome shotgun (WGS) entry which is preliminary data.</text>
</comment>
<dbReference type="OrthoDB" id="9785836at2"/>
<keyword evidence="3" id="KW-1003">Cell membrane</keyword>
<evidence type="ECO:0000313" key="10">
    <source>
        <dbReference type="Proteomes" id="UP000216074"/>
    </source>
</evidence>
<evidence type="ECO:0000256" key="6">
    <source>
        <dbReference type="ARBA" id="ARBA00023136"/>
    </source>
</evidence>
<evidence type="ECO:0000256" key="3">
    <source>
        <dbReference type="ARBA" id="ARBA00022475"/>
    </source>
</evidence>
<dbReference type="EMBL" id="MWWY01000004">
    <property type="protein sequence ID" value="OZG66585.1"/>
    <property type="molecule type" value="Genomic_DNA"/>
</dbReference>
<proteinExistence type="inferred from homology"/>
<dbReference type="GO" id="GO:0055085">
    <property type="term" value="P:transmembrane transport"/>
    <property type="evidence" value="ECO:0007669"/>
    <property type="project" value="InterPro"/>
</dbReference>
<dbReference type="Proteomes" id="UP000216074">
    <property type="component" value="Unassembled WGS sequence"/>
</dbReference>
<keyword evidence="4 7" id="KW-0812">Transmembrane</keyword>
<evidence type="ECO:0000313" key="9">
    <source>
        <dbReference type="EMBL" id="OZG66585.1"/>
    </source>
</evidence>
<comment type="similarity">
    <text evidence="7">Belongs to the binding-protein-dependent transport system permease family.</text>
</comment>
<gene>
    <name evidence="9" type="ORF">BHAP_0113</name>
</gene>